<dbReference type="InterPro" id="IPR006549">
    <property type="entry name" value="HAD-SF_hydro_IIIA"/>
</dbReference>
<dbReference type="CDD" id="cd07503">
    <property type="entry name" value="HAD_HisB-N"/>
    <property type="match status" value="1"/>
</dbReference>
<dbReference type="Gene3D" id="3.90.550.10">
    <property type="entry name" value="Spore Coat Polysaccharide Biosynthesis Protein SpsA, Chain A"/>
    <property type="match status" value="1"/>
</dbReference>
<dbReference type="CDD" id="cd04181">
    <property type="entry name" value="NTP_transferase"/>
    <property type="match status" value="1"/>
</dbReference>
<dbReference type="NCBIfam" id="TIGR01662">
    <property type="entry name" value="HAD-SF-IIIA"/>
    <property type="match status" value="1"/>
</dbReference>
<gene>
    <name evidence="5" type="ORF">MBAV_006438</name>
</gene>
<dbReference type="InterPro" id="IPR029044">
    <property type="entry name" value="Nucleotide-diphossugar_trans"/>
</dbReference>
<dbReference type="InterPro" id="IPR023214">
    <property type="entry name" value="HAD_sf"/>
</dbReference>
<evidence type="ECO:0000259" key="4">
    <source>
        <dbReference type="Pfam" id="PF00483"/>
    </source>
</evidence>
<dbReference type="PANTHER" id="PTHR22572">
    <property type="entry name" value="SUGAR-1-PHOSPHATE GUANYL TRANSFERASE"/>
    <property type="match status" value="1"/>
</dbReference>
<dbReference type="EMBL" id="LACI01002732">
    <property type="protein sequence ID" value="KJU81305.1"/>
    <property type="molecule type" value="Genomic_DNA"/>
</dbReference>
<proteinExistence type="predicted"/>
<keyword evidence="3" id="KW-0378">Hydrolase</keyword>
<reference evidence="5 6" key="1">
    <citation type="submission" date="2015-02" db="EMBL/GenBank/DDBJ databases">
        <title>Single-cell genomics of uncultivated deep-branching MTB reveals a conserved set of magnetosome genes.</title>
        <authorList>
            <person name="Kolinko S."/>
            <person name="Richter M."/>
            <person name="Glockner F.O."/>
            <person name="Brachmann A."/>
            <person name="Schuler D."/>
        </authorList>
    </citation>
    <scope>NUCLEOTIDE SEQUENCE [LARGE SCALE GENOMIC DNA]</scope>
    <source>
        <strain evidence="5">TM-1</strain>
    </source>
</reference>
<dbReference type="InterPro" id="IPR006543">
    <property type="entry name" value="Histidinol-phos"/>
</dbReference>
<feature type="domain" description="Nucleotidyl transferase" evidence="4">
    <location>
        <begin position="8"/>
        <end position="231"/>
    </location>
</feature>
<evidence type="ECO:0000256" key="1">
    <source>
        <dbReference type="ARBA" id="ARBA00022490"/>
    </source>
</evidence>
<dbReference type="SUPFAM" id="SSF56784">
    <property type="entry name" value="HAD-like"/>
    <property type="match status" value="1"/>
</dbReference>
<evidence type="ECO:0000313" key="6">
    <source>
        <dbReference type="Proteomes" id="UP000033423"/>
    </source>
</evidence>
<dbReference type="InterPro" id="IPR005835">
    <property type="entry name" value="NTP_transferase_dom"/>
</dbReference>
<dbReference type="NCBIfam" id="TIGR01656">
    <property type="entry name" value="Histidinol-ppas"/>
    <property type="match status" value="1"/>
</dbReference>
<evidence type="ECO:0000256" key="2">
    <source>
        <dbReference type="ARBA" id="ARBA00022723"/>
    </source>
</evidence>
<dbReference type="Proteomes" id="UP000033423">
    <property type="component" value="Unassembled WGS sequence"/>
</dbReference>
<protein>
    <submittedName>
        <fullName evidence="5">Histidinol-phosphate phosphatase family protein</fullName>
    </submittedName>
</protein>
<dbReference type="Gene3D" id="3.40.50.1000">
    <property type="entry name" value="HAD superfamily/HAD-like"/>
    <property type="match status" value="1"/>
</dbReference>
<sequence>MGEGKMTGVIIAGGKGERLKDINKDIPKPMSRINGKTVIEHQLDLLKKYGIQSVYILTGYLGHVIKDYFGDGSTFNLNIKYLDEDIPLGTAGCVKPLAKILNGDFIVFYGDIILDIKIDDFISFHHNKGGSGTLLIHPNDHPYDSDLVVIDEDETIVEFLFKDQKPQYYGNTANAAIYILSPDVFNYIPDGNSDFIKNVFPSMLRDGIKLYGYRTSEYVKDMGTVDRLEKIRIDMNVGKPYKTCKVHKRPAIFFDRDGTIIEYVDLLHKVDDIKLFSFSPMSIKKVNDSGYLSFIVTNQPVVARNICDTATVVGIHNKIETLLGHERAYIDRIYFCPHHPDRGYQGENLTYKIDCECRKPETGMILQAIEQYNIDVELSWMIGDTTTDIQTGINAGIKTILVRTGKGGKDNKYNVTANLILNNISDAVDYIISGGIKHEDILNIILKKIKCKNSPFVISIGGASRTGKSVFATHLKTILLEEGIKTMIADLDNWLIGVNHRNDSMTIKQRYRYNDIEKDMRKLLKGFPIEINIYDPYYRTIKDKDTLRLTNEDCVIVVGVPAIDIEGLRNISDLKLFITTDELIRTERFFSYYRWKDIQEEEIKTLYEKRLKDEVVFINSSKQFADLIIENKGGWYDYNKNSI</sequence>
<dbReference type="Gene3D" id="3.40.50.300">
    <property type="entry name" value="P-loop containing nucleotide triphosphate hydrolases"/>
    <property type="match status" value="1"/>
</dbReference>
<keyword evidence="2" id="KW-0479">Metal-binding</keyword>
<evidence type="ECO:0000313" key="5">
    <source>
        <dbReference type="EMBL" id="KJU81305.1"/>
    </source>
</evidence>
<dbReference type="SUPFAM" id="SSF53448">
    <property type="entry name" value="Nucleotide-diphospho-sugar transferases"/>
    <property type="match status" value="1"/>
</dbReference>
<comment type="caution">
    <text evidence="5">The sequence shown here is derived from an EMBL/GenBank/DDBJ whole genome shotgun (WGS) entry which is preliminary data.</text>
</comment>
<dbReference type="InterPro" id="IPR036412">
    <property type="entry name" value="HAD-like_sf"/>
</dbReference>
<organism evidence="5 6">
    <name type="scientific">Candidatus Magnetobacterium bavaricum</name>
    <dbReference type="NCBI Taxonomy" id="29290"/>
    <lineage>
        <taxon>Bacteria</taxon>
        <taxon>Pseudomonadati</taxon>
        <taxon>Nitrospirota</taxon>
        <taxon>Thermodesulfovibrionia</taxon>
        <taxon>Thermodesulfovibrionales</taxon>
        <taxon>Candidatus Magnetobacteriaceae</taxon>
        <taxon>Candidatus Magnetobacterium</taxon>
    </lineage>
</organism>
<keyword evidence="6" id="KW-1185">Reference proteome</keyword>
<accession>A0A0F3GH98</accession>
<dbReference type="Pfam" id="PF13242">
    <property type="entry name" value="Hydrolase_like"/>
    <property type="match status" value="1"/>
</dbReference>
<dbReference type="PATRIC" id="fig|29290.4.peg.8512"/>
<dbReference type="Pfam" id="PF00483">
    <property type="entry name" value="NTP_transferase"/>
    <property type="match status" value="1"/>
</dbReference>
<dbReference type="InterPro" id="IPR050486">
    <property type="entry name" value="Mannose-1P_guanyltransferase"/>
</dbReference>
<dbReference type="GO" id="GO:0046872">
    <property type="term" value="F:metal ion binding"/>
    <property type="evidence" value="ECO:0007669"/>
    <property type="project" value="UniProtKB-KW"/>
</dbReference>
<name>A0A0F3GH98_9BACT</name>
<dbReference type="GO" id="GO:0016791">
    <property type="term" value="F:phosphatase activity"/>
    <property type="evidence" value="ECO:0007669"/>
    <property type="project" value="InterPro"/>
</dbReference>
<dbReference type="SUPFAM" id="SSF52540">
    <property type="entry name" value="P-loop containing nucleoside triphosphate hydrolases"/>
    <property type="match status" value="1"/>
</dbReference>
<keyword evidence="1" id="KW-0963">Cytoplasm</keyword>
<dbReference type="AlphaFoldDB" id="A0A0F3GH98"/>
<dbReference type="InterPro" id="IPR027417">
    <property type="entry name" value="P-loop_NTPase"/>
</dbReference>
<evidence type="ECO:0000256" key="3">
    <source>
        <dbReference type="ARBA" id="ARBA00022801"/>
    </source>
</evidence>